<evidence type="ECO:0000256" key="6">
    <source>
        <dbReference type="ARBA" id="ARBA00047942"/>
    </source>
</evidence>
<dbReference type="SUPFAM" id="SSF53335">
    <property type="entry name" value="S-adenosyl-L-methionine-dependent methyltransferases"/>
    <property type="match status" value="1"/>
</dbReference>
<dbReference type="InterPro" id="IPR023095">
    <property type="entry name" value="Ade_MeTrfase_dom_2"/>
</dbReference>
<evidence type="ECO:0000256" key="3">
    <source>
        <dbReference type="ARBA" id="ARBA00022603"/>
    </source>
</evidence>
<sequence>MTTMGLQTISSTSATRGDGRSFIKWAGGKTRYADQLVAAAPPYEGCYWEPFMGSAAVFFELRPSKAVLSDANPELVACFRAVAQEPELVMAKLDQMPNTPEFFEQVRRQDPEELELHDRGARVIYLNKTAFRGLWRVNRKGQFNVPYGAYDRPYYNRRTLLTASKALSDAEIREADFDAAFKNSIKGDWIFLDPPYIPEGGYSDFKRYTSGQFHDHDHERLAEAMWEADKRGVFLMLTNSDTDATRAIFKGFNVHRMATRRDINLQSAKRSSWDLVFTNYEPKAHQEELTLF</sequence>
<dbReference type="EMBL" id="BLPF01000001">
    <property type="protein sequence ID" value="GFJ80016.1"/>
    <property type="molecule type" value="Genomic_DNA"/>
</dbReference>
<comment type="catalytic activity">
    <reaction evidence="6 8">
        <text>a 2'-deoxyadenosine in DNA + S-adenosyl-L-methionine = an N(6)-methyl-2'-deoxyadenosine in DNA + S-adenosyl-L-homocysteine + H(+)</text>
        <dbReference type="Rhea" id="RHEA:15197"/>
        <dbReference type="Rhea" id="RHEA-COMP:12418"/>
        <dbReference type="Rhea" id="RHEA-COMP:12419"/>
        <dbReference type="ChEBI" id="CHEBI:15378"/>
        <dbReference type="ChEBI" id="CHEBI:57856"/>
        <dbReference type="ChEBI" id="CHEBI:59789"/>
        <dbReference type="ChEBI" id="CHEBI:90615"/>
        <dbReference type="ChEBI" id="CHEBI:90616"/>
        <dbReference type="EC" id="2.1.1.72"/>
    </reaction>
</comment>
<feature type="binding site" evidence="7">
    <location>
        <position position="25"/>
    </location>
    <ligand>
        <name>S-adenosyl-L-methionine</name>
        <dbReference type="ChEBI" id="CHEBI:59789"/>
    </ligand>
</feature>
<dbReference type="PROSITE" id="PS00092">
    <property type="entry name" value="N6_MTASE"/>
    <property type="match status" value="1"/>
</dbReference>
<comment type="similarity">
    <text evidence="1 8">Belongs to the N(4)/N(6)-methyltransferase family.</text>
</comment>
<dbReference type="Proteomes" id="UP000482800">
    <property type="component" value="Unassembled WGS sequence"/>
</dbReference>
<keyword evidence="10" id="KW-1185">Reference proteome</keyword>
<keyword evidence="5 8" id="KW-0949">S-adenosyl-L-methionine</keyword>
<evidence type="ECO:0000256" key="5">
    <source>
        <dbReference type="ARBA" id="ARBA00022691"/>
    </source>
</evidence>
<evidence type="ECO:0000256" key="4">
    <source>
        <dbReference type="ARBA" id="ARBA00022679"/>
    </source>
</evidence>
<evidence type="ECO:0000256" key="1">
    <source>
        <dbReference type="ARBA" id="ARBA00006594"/>
    </source>
</evidence>
<dbReference type="PANTHER" id="PTHR30481:SF3">
    <property type="entry name" value="DNA ADENINE METHYLASE"/>
    <property type="match status" value="1"/>
</dbReference>
<evidence type="ECO:0000256" key="8">
    <source>
        <dbReference type="RuleBase" id="RU361257"/>
    </source>
</evidence>
<dbReference type="Pfam" id="PF02086">
    <property type="entry name" value="MethyltransfD12"/>
    <property type="match status" value="1"/>
</dbReference>
<feature type="binding site" evidence="7">
    <location>
        <position position="29"/>
    </location>
    <ligand>
        <name>S-adenosyl-L-methionine</name>
        <dbReference type="ChEBI" id="CHEBI:59789"/>
    </ligand>
</feature>
<evidence type="ECO:0000313" key="10">
    <source>
        <dbReference type="Proteomes" id="UP000482800"/>
    </source>
</evidence>
<dbReference type="AlphaFoldDB" id="A0A6V8KDC5"/>
<dbReference type="NCBIfam" id="TIGR00571">
    <property type="entry name" value="dam"/>
    <property type="match status" value="1"/>
</dbReference>
<reference evidence="9 10" key="1">
    <citation type="submission" date="2020-03" db="EMBL/GenBank/DDBJ databases">
        <title>Whole genome shotgun sequence of Phytohabitans houttuyneae NBRC 108639.</title>
        <authorList>
            <person name="Komaki H."/>
            <person name="Tamura T."/>
        </authorList>
    </citation>
    <scope>NUCLEOTIDE SEQUENCE [LARGE SCALE GENOMIC DNA]</scope>
    <source>
        <strain evidence="9 10">NBRC 108639</strain>
    </source>
</reference>
<dbReference type="InterPro" id="IPR012263">
    <property type="entry name" value="M_m6A_EcoRV"/>
</dbReference>
<gene>
    <name evidence="9" type="ORF">Phou_041960</name>
</gene>
<keyword evidence="4 8" id="KW-0808">Transferase</keyword>
<dbReference type="RefSeq" id="WP_218579059.1">
    <property type="nucleotide sequence ID" value="NZ_BAABGO010000011.1"/>
</dbReference>
<dbReference type="GO" id="GO:1904047">
    <property type="term" value="F:S-adenosyl-L-methionine binding"/>
    <property type="evidence" value="ECO:0007669"/>
    <property type="project" value="TreeGrafter"/>
</dbReference>
<dbReference type="PIRSF" id="PIRSF000398">
    <property type="entry name" value="M_m6A_EcoRV"/>
    <property type="match status" value="1"/>
</dbReference>
<evidence type="ECO:0000256" key="7">
    <source>
        <dbReference type="PIRSR" id="PIRSR000398-1"/>
    </source>
</evidence>
<dbReference type="InterPro" id="IPR029063">
    <property type="entry name" value="SAM-dependent_MTases_sf"/>
</dbReference>
<dbReference type="InterPro" id="IPR002052">
    <property type="entry name" value="DNA_methylase_N6_adenine_CS"/>
</dbReference>
<dbReference type="PRINTS" id="PR00505">
    <property type="entry name" value="D12N6MTFRASE"/>
</dbReference>
<protein>
    <recommendedName>
        <fullName evidence="2 8">Site-specific DNA-methyltransferase (adenine-specific)</fullName>
        <ecNumber evidence="2 8">2.1.1.72</ecNumber>
    </recommendedName>
</protein>
<dbReference type="GO" id="GO:0009307">
    <property type="term" value="P:DNA restriction-modification system"/>
    <property type="evidence" value="ECO:0007669"/>
    <property type="project" value="InterPro"/>
</dbReference>
<reference evidence="9 10" key="2">
    <citation type="submission" date="2020-03" db="EMBL/GenBank/DDBJ databases">
        <authorList>
            <person name="Ichikawa N."/>
            <person name="Kimura A."/>
            <person name="Kitahashi Y."/>
            <person name="Uohara A."/>
        </authorList>
    </citation>
    <scope>NUCLEOTIDE SEQUENCE [LARGE SCALE GENOMIC DNA]</scope>
    <source>
        <strain evidence="9 10">NBRC 108639</strain>
    </source>
</reference>
<evidence type="ECO:0000313" key="9">
    <source>
        <dbReference type="EMBL" id="GFJ80016.1"/>
    </source>
</evidence>
<feature type="binding site" evidence="7">
    <location>
        <position position="193"/>
    </location>
    <ligand>
        <name>S-adenosyl-L-methionine</name>
        <dbReference type="ChEBI" id="CHEBI:59789"/>
    </ligand>
</feature>
<name>A0A6V8KDC5_9ACTN</name>
<dbReference type="EC" id="2.1.1.72" evidence="2 8"/>
<dbReference type="GO" id="GO:0032259">
    <property type="term" value="P:methylation"/>
    <property type="evidence" value="ECO:0007669"/>
    <property type="project" value="UniProtKB-KW"/>
</dbReference>
<dbReference type="InterPro" id="IPR012327">
    <property type="entry name" value="MeTrfase_D12"/>
</dbReference>
<comment type="caution">
    <text evidence="9">The sequence shown here is derived from an EMBL/GenBank/DDBJ whole genome shotgun (WGS) entry which is preliminary data.</text>
</comment>
<feature type="binding site" evidence="7">
    <location>
        <position position="70"/>
    </location>
    <ligand>
        <name>S-adenosyl-L-methionine</name>
        <dbReference type="ChEBI" id="CHEBI:59789"/>
    </ligand>
</feature>
<dbReference type="Gene3D" id="3.40.50.150">
    <property type="entry name" value="Vaccinia Virus protein VP39"/>
    <property type="match status" value="1"/>
</dbReference>
<keyword evidence="3 8" id="KW-0489">Methyltransferase</keyword>
<dbReference type="Gene3D" id="1.10.1020.10">
    <property type="entry name" value="Adenine-specific Methyltransferase, Domain 2"/>
    <property type="match status" value="1"/>
</dbReference>
<organism evidence="9 10">
    <name type="scientific">Phytohabitans houttuyneae</name>
    <dbReference type="NCBI Taxonomy" id="1076126"/>
    <lineage>
        <taxon>Bacteria</taxon>
        <taxon>Bacillati</taxon>
        <taxon>Actinomycetota</taxon>
        <taxon>Actinomycetes</taxon>
        <taxon>Micromonosporales</taxon>
        <taxon>Micromonosporaceae</taxon>
    </lineage>
</organism>
<proteinExistence type="inferred from homology"/>
<accession>A0A6V8KDC5</accession>
<dbReference type="PANTHER" id="PTHR30481">
    <property type="entry name" value="DNA ADENINE METHYLASE"/>
    <property type="match status" value="1"/>
</dbReference>
<dbReference type="GO" id="GO:0043565">
    <property type="term" value="F:sequence-specific DNA binding"/>
    <property type="evidence" value="ECO:0007669"/>
    <property type="project" value="TreeGrafter"/>
</dbReference>
<dbReference type="GO" id="GO:0009007">
    <property type="term" value="F:site-specific DNA-methyltransferase (adenine-specific) activity"/>
    <property type="evidence" value="ECO:0007669"/>
    <property type="project" value="UniProtKB-UniRule"/>
</dbReference>
<dbReference type="GO" id="GO:0006298">
    <property type="term" value="P:mismatch repair"/>
    <property type="evidence" value="ECO:0007669"/>
    <property type="project" value="TreeGrafter"/>
</dbReference>
<evidence type="ECO:0000256" key="2">
    <source>
        <dbReference type="ARBA" id="ARBA00011900"/>
    </source>
</evidence>